<keyword evidence="10" id="KW-1185">Reference proteome</keyword>
<reference evidence="9 10" key="1">
    <citation type="submission" date="2023-06" db="EMBL/GenBank/DDBJ databases">
        <title>Black Yeasts Isolated from many extreme environments.</title>
        <authorList>
            <person name="Coleine C."/>
            <person name="Stajich J.E."/>
            <person name="Selbmann L."/>
        </authorList>
    </citation>
    <scope>NUCLEOTIDE SEQUENCE [LARGE SCALE GENOMIC DNA]</scope>
    <source>
        <strain evidence="9 10">CCFEE 5887</strain>
    </source>
</reference>
<dbReference type="GO" id="GO:0004252">
    <property type="term" value="F:serine-type endopeptidase activity"/>
    <property type="evidence" value="ECO:0007669"/>
    <property type="project" value="InterPro"/>
</dbReference>
<feature type="transmembrane region" description="Helical" evidence="7">
    <location>
        <begin position="253"/>
        <end position="273"/>
    </location>
</feature>
<sequence>MDWLLGNERSSKPLGDAGGRLSDLRGDLHDAYCSINSLERRVLYKTYSTTVQRLGLHSQMQWNSGIMWTCMGACGVVWLVWQHAQKNVTVPGIPAEYQTFRARMRLRDWMMKNFTSKTDDVPSGRWWTTITSAFSHTQPWHLIANLITFKMFSQYLIYSGIPPLRYMSLILGSAVTGSLVGTFQQGRLEQGDHVRRLGLGLSGVCMGLGVAAAAVVPKAQVAIMGIVPLPLWAAVLGYVAFDSYMLDSPTSKIGHGAHIGGAAFGGVYFLLALRGKLPLAKWF</sequence>
<organism evidence="9 10">
    <name type="scientific">Vermiconidia calcicola</name>
    <dbReference type="NCBI Taxonomy" id="1690605"/>
    <lineage>
        <taxon>Eukaryota</taxon>
        <taxon>Fungi</taxon>
        <taxon>Dikarya</taxon>
        <taxon>Ascomycota</taxon>
        <taxon>Pezizomycotina</taxon>
        <taxon>Dothideomycetes</taxon>
        <taxon>Dothideomycetidae</taxon>
        <taxon>Mycosphaerellales</taxon>
        <taxon>Extremaceae</taxon>
        <taxon>Vermiconidia</taxon>
    </lineage>
</organism>
<dbReference type="GO" id="GO:0016020">
    <property type="term" value="C:membrane"/>
    <property type="evidence" value="ECO:0007669"/>
    <property type="project" value="UniProtKB-SubCell"/>
</dbReference>
<feature type="transmembrane region" description="Helical" evidence="7">
    <location>
        <begin position="62"/>
        <end position="81"/>
    </location>
</feature>
<dbReference type="EMBL" id="JAXLQG010000009">
    <property type="protein sequence ID" value="KAK5536043.1"/>
    <property type="molecule type" value="Genomic_DNA"/>
</dbReference>
<dbReference type="Proteomes" id="UP001345827">
    <property type="component" value="Unassembled WGS sequence"/>
</dbReference>
<dbReference type="GO" id="GO:0006465">
    <property type="term" value="P:signal peptide processing"/>
    <property type="evidence" value="ECO:0007669"/>
    <property type="project" value="TreeGrafter"/>
</dbReference>
<evidence type="ECO:0000256" key="2">
    <source>
        <dbReference type="ARBA" id="ARBA00009045"/>
    </source>
</evidence>
<evidence type="ECO:0000256" key="3">
    <source>
        <dbReference type="ARBA" id="ARBA00022692"/>
    </source>
</evidence>
<protein>
    <recommendedName>
        <fullName evidence="8">Peptidase S54 rhomboid domain-containing protein</fullName>
    </recommendedName>
</protein>
<comment type="caution">
    <text evidence="9">The sequence shown here is derived from an EMBL/GenBank/DDBJ whole genome shotgun (WGS) entry which is preliminary data.</text>
</comment>
<dbReference type="PANTHER" id="PTHR43731:SF14">
    <property type="entry name" value="PRESENILIN-ASSOCIATED RHOMBOID-LIKE PROTEIN, MITOCHONDRIAL"/>
    <property type="match status" value="1"/>
</dbReference>
<evidence type="ECO:0000256" key="6">
    <source>
        <dbReference type="ARBA" id="ARBA00023136"/>
    </source>
</evidence>
<comment type="similarity">
    <text evidence="2">Belongs to the peptidase S54 family.</text>
</comment>
<dbReference type="SUPFAM" id="SSF144091">
    <property type="entry name" value="Rhomboid-like"/>
    <property type="match status" value="1"/>
</dbReference>
<evidence type="ECO:0000313" key="10">
    <source>
        <dbReference type="Proteomes" id="UP001345827"/>
    </source>
</evidence>
<dbReference type="InterPro" id="IPR050925">
    <property type="entry name" value="Rhomboid_protease_S54"/>
</dbReference>
<evidence type="ECO:0000256" key="7">
    <source>
        <dbReference type="SAM" id="Phobius"/>
    </source>
</evidence>
<feature type="transmembrane region" description="Helical" evidence="7">
    <location>
        <begin position="222"/>
        <end position="241"/>
    </location>
</feature>
<keyword evidence="3 7" id="KW-0812">Transmembrane</keyword>
<dbReference type="InterPro" id="IPR022764">
    <property type="entry name" value="Peptidase_S54_rhomboid_dom"/>
</dbReference>
<dbReference type="InterPro" id="IPR035952">
    <property type="entry name" value="Rhomboid-like_sf"/>
</dbReference>
<feature type="domain" description="Peptidase S54 rhomboid" evidence="8">
    <location>
        <begin position="124"/>
        <end position="273"/>
    </location>
</feature>
<evidence type="ECO:0000313" key="9">
    <source>
        <dbReference type="EMBL" id="KAK5536043.1"/>
    </source>
</evidence>
<feature type="transmembrane region" description="Helical" evidence="7">
    <location>
        <begin position="197"/>
        <end position="216"/>
    </location>
</feature>
<name>A0AAV9QA53_9PEZI</name>
<evidence type="ECO:0000256" key="4">
    <source>
        <dbReference type="ARBA" id="ARBA00022801"/>
    </source>
</evidence>
<comment type="subcellular location">
    <subcellularLocation>
        <location evidence="1">Membrane</location>
        <topology evidence="1">Multi-pass membrane protein</topology>
    </subcellularLocation>
</comment>
<keyword evidence="5 7" id="KW-1133">Transmembrane helix</keyword>
<dbReference type="AlphaFoldDB" id="A0AAV9QA53"/>
<dbReference type="Pfam" id="PF01694">
    <property type="entry name" value="Rhomboid"/>
    <property type="match status" value="1"/>
</dbReference>
<evidence type="ECO:0000259" key="8">
    <source>
        <dbReference type="Pfam" id="PF01694"/>
    </source>
</evidence>
<evidence type="ECO:0000256" key="1">
    <source>
        <dbReference type="ARBA" id="ARBA00004141"/>
    </source>
</evidence>
<feature type="transmembrane region" description="Helical" evidence="7">
    <location>
        <begin position="166"/>
        <end position="185"/>
    </location>
</feature>
<accession>A0AAV9QA53</accession>
<keyword evidence="6 7" id="KW-0472">Membrane</keyword>
<dbReference type="Gene3D" id="1.20.1540.10">
    <property type="entry name" value="Rhomboid-like"/>
    <property type="match status" value="1"/>
</dbReference>
<proteinExistence type="inferred from homology"/>
<keyword evidence="4" id="KW-0378">Hydrolase</keyword>
<gene>
    <name evidence="9" type="ORF">LTR25_005945</name>
</gene>
<dbReference type="PANTHER" id="PTHR43731">
    <property type="entry name" value="RHOMBOID PROTEASE"/>
    <property type="match status" value="1"/>
</dbReference>
<evidence type="ECO:0000256" key="5">
    <source>
        <dbReference type="ARBA" id="ARBA00022989"/>
    </source>
</evidence>